<name>A0AA95KRX3_9GAMM</name>
<dbReference type="GO" id="GO:0140359">
    <property type="term" value="F:ABC-type transporter activity"/>
    <property type="evidence" value="ECO:0007669"/>
    <property type="project" value="InterPro"/>
</dbReference>
<dbReference type="InterPro" id="IPR027417">
    <property type="entry name" value="P-loop_NTPase"/>
</dbReference>
<dbReference type="Pfam" id="PF00005">
    <property type="entry name" value="ABC_tran"/>
    <property type="match status" value="1"/>
</dbReference>
<dbReference type="EMBL" id="CP124756">
    <property type="protein sequence ID" value="WGZ96167.1"/>
    <property type="molecule type" value="Genomic_DNA"/>
</dbReference>
<evidence type="ECO:0000256" key="5">
    <source>
        <dbReference type="ARBA" id="ARBA00022741"/>
    </source>
</evidence>
<dbReference type="GO" id="GO:0016887">
    <property type="term" value="F:ATP hydrolysis activity"/>
    <property type="evidence" value="ECO:0007669"/>
    <property type="project" value="InterPro"/>
</dbReference>
<dbReference type="GO" id="GO:0005524">
    <property type="term" value="F:ATP binding"/>
    <property type="evidence" value="ECO:0007669"/>
    <property type="project" value="UniProtKB-KW"/>
</dbReference>
<keyword evidence="4 9" id="KW-0812">Transmembrane</keyword>
<reference evidence="12" key="1">
    <citation type="journal article" date="2023" name="Int. J. Mol. Sci.">
        <title>Metagenomics Revealed a New Genus 'Candidatus Thiocaldithrix dubininis' gen. nov., sp. nov. and a New Species 'Candidatus Thiothrix putei' sp. nov. in the Family Thiotrichaceae, Some Members of Which Have Traits of Both Na+- and H+-Motive Energetics.</title>
        <authorList>
            <person name="Ravin N.V."/>
            <person name="Muntyan M.S."/>
            <person name="Smolyakov D.D."/>
            <person name="Rudenko T.S."/>
            <person name="Beletsky A.V."/>
            <person name="Mardanov A.V."/>
            <person name="Grabovich M.Y."/>
        </authorList>
    </citation>
    <scope>NUCLEOTIDE SEQUENCE</scope>
    <source>
        <strain evidence="12">GKL-02</strain>
    </source>
</reference>
<dbReference type="PANTHER" id="PTHR24221:SF654">
    <property type="entry name" value="ATP-BINDING CASSETTE SUB-FAMILY B MEMBER 6"/>
    <property type="match status" value="1"/>
</dbReference>
<dbReference type="PROSITE" id="PS50893">
    <property type="entry name" value="ABC_TRANSPORTER_2"/>
    <property type="match status" value="1"/>
</dbReference>
<dbReference type="PROSITE" id="PS50929">
    <property type="entry name" value="ABC_TM1F"/>
    <property type="match status" value="1"/>
</dbReference>
<dbReference type="InterPro" id="IPR017871">
    <property type="entry name" value="ABC_transporter-like_CS"/>
</dbReference>
<dbReference type="Gene3D" id="3.40.50.300">
    <property type="entry name" value="P-loop containing nucleotide triphosphate hydrolases"/>
    <property type="match status" value="1"/>
</dbReference>
<keyword evidence="7 9" id="KW-1133">Transmembrane helix</keyword>
<dbReference type="GO" id="GO:0005886">
    <property type="term" value="C:plasma membrane"/>
    <property type="evidence" value="ECO:0007669"/>
    <property type="project" value="UniProtKB-SubCell"/>
</dbReference>
<evidence type="ECO:0000256" key="3">
    <source>
        <dbReference type="ARBA" id="ARBA00022475"/>
    </source>
</evidence>
<evidence type="ECO:0000313" key="12">
    <source>
        <dbReference type="EMBL" id="WGZ96167.1"/>
    </source>
</evidence>
<evidence type="ECO:0000256" key="9">
    <source>
        <dbReference type="SAM" id="Phobius"/>
    </source>
</evidence>
<dbReference type="InterPro" id="IPR036640">
    <property type="entry name" value="ABC1_TM_sf"/>
</dbReference>
<evidence type="ECO:0000256" key="7">
    <source>
        <dbReference type="ARBA" id="ARBA00022989"/>
    </source>
</evidence>
<feature type="transmembrane region" description="Helical" evidence="9">
    <location>
        <begin position="276"/>
        <end position="295"/>
    </location>
</feature>
<keyword evidence="5" id="KW-0547">Nucleotide-binding</keyword>
<keyword evidence="8 9" id="KW-0472">Membrane</keyword>
<evidence type="ECO:0000256" key="1">
    <source>
        <dbReference type="ARBA" id="ARBA00004651"/>
    </source>
</evidence>
<dbReference type="Pfam" id="PF00664">
    <property type="entry name" value="ABC_membrane"/>
    <property type="match status" value="1"/>
</dbReference>
<feature type="transmembrane region" description="Helical" evidence="9">
    <location>
        <begin position="84"/>
        <end position="108"/>
    </location>
</feature>
<keyword evidence="2" id="KW-0813">Transport</keyword>
<dbReference type="SUPFAM" id="SSF90123">
    <property type="entry name" value="ABC transporter transmembrane region"/>
    <property type="match status" value="1"/>
</dbReference>
<evidence type="ECO:0000256" key="8">
    <source>
        <dbReference type="ARBA" id="ARBA00023136"/>
    </source>
</evidence>
<feature type="transmembrane region" description="Helical" evidence="9">
    <location>
        <begin position="186"/>
        <end position="207"/>
    </location>
</feature>
<keyword evidence="3" id="KW-1003">Cell membrane</keyword>
<dbReference type="Gene3D" id="1.20.1560.10">
    <property type="entry name" value="ABC transporter type 1, transmembrane domain"/>
    <property type="match status" value="1"/>
</dbReference>
<dbReference type="FunFam" id="3.40.50.300:FF:000299">
    <property type="entry name" value="ABC transporter ATP-binding protein/permease"/>
    <property type="match status" value="1"/>
</dbReference>
<reference evidence="12" key="2">
    <citation type="submission" date="2023-04" db="EMBL/GenBank/DDBJ databases">
        <authorList>
            <person name="Beletskiy A.V."/>
            <person name="Mardanov A.V."/>
            <person name="Ravin N.V."/>
        </authorList>
    </citation>
    <scope>NUCLEOTIDE SEQUENCE</scope>
    <source>
        <strain evidence="12">GKL-02</strain>
    </source>
</reference>
<evidence type="ECO:0000256" key="4">
    <source>
        <dbReference type="ARBA" id="ARBA00022692"/>
    </source>
</evidence>
<proteinExistence type="predicted"/>
<dbReference type="PANTHER" id="PTHR24221">
    <property type="entry name" value="ATP-BINDING CASSETTE SUB-FAMILY B"/>
    <property type="match status" value="1"/>
</dbReference>
<dbReference type="InterPro" id="IPR003593">
    <property type="entry name" value="AAA+_ATPase"/>
</dbReference>
<evidence type="ECO:0000256" key="2">
    <source>
        <dbReference type="ARBA" id="ARBA00022448"/>
    </source>
</evidence>
<feature type="transmembrane region" description="Helical" evidence="9">
    <location>
        <begin position="29"/>
        <end position="54"/>
    </location>
</feature>
<dbReference type="InterPro" id="IPR039421">
    <property type="entry name" value="Type_1_exporter"/>
</dbReference>
<feature type="transmembrane region" description="Helical" evidence="9">
    <location>
        <begin position="156"/>
        <end position="180"/>
    </location>
</feature>
<sequence length="588" mass="64321">MSTPTLNTTLIHNIITLWRHLGKKRRSQFLLLLIMMLMTMFAEVISIGAVIPFLTALTTPELLFNAEWFKFVVVGLGISSSKQLLLPLTMTFIAAAAFSAGMRILLLWANSRLTVAMGVQLRSELYTLALYQPYEYHAANNSSDLISMTTEKVANVIYSGVLHVLMLVSALVMSIAVIVTLMLVNIWVALVAFAVLGGGYVLMGFLVRQRIEKNSQIIALNQPLAVKCMQEGLGGIRDVIIGGSQPVFSHLYTSVVSRIQTASIQNIFLGSLPKPVLEVIGVTLIVLLAYGLQAYGNQQQAVLPVLGALALGAQRLLPSLQQVYFSWSIIKSSQAVLADVNQYIAQADPLRKPQPLIQPLSFQDAITLQNVSFRYAGTDSWVLRDIELRIPKGARVGFIGETGSGKSTLVDIVMGLLSPTQGQLLVDGVAAERLGMSAWQANIAHVPQSIFLSDTSMTENIAFGVPLAKIDLERVKQAAKQAHIATFIENLPDGYQTLVGERGVRLSGGQRQRIGIARALYKQASVIVFDEATSALDNETEANVMEAIESLSNNLTIIIIAHRLSTLRKCDVIYNIFRGKIEKTSWRT</sequence>
<evidence type="ECO:0000259" key="11">
    <source>
        <dbReference type="PROSITE" id="PS50929"/>
    </source>
</evidence>
<dbReference type="Proteomes" id="UP001301326">
    <property type="component" value="Chromosome"/>
</dbReference>
<evidence type="ECO:0000256" key="6">
    <source>
        <dbReference type="ARBA" id="ARBA00022840"/>
    </source>
</evidence>
<dbReference type="SMART" id="SM00382">
    <property type="entry name" value="AAA"/>
    <property type="match status" value="1"/>
</dbReference>
<dbReference type="GO" id="GO:0034040">
    <property type="term" value="F:ATPase-coupled lipid transmembrane transporter activity"/>
    <property type="evidence" value="ECO:0007669"/>
    <property type="project" value="TreeGrafter"/>
</dbReference>
<gene>
    <name evidence="12" type="ORF">QJT81_09400</name>
</gene>
<feature type="domain" description="ABC transporter" evidence="10">
    <location>
        <begin position="366"/>
        <end position="588"/>
    </location>
</feature>
<protein>
    <submittedName>
        <fullName evidence="12">ABC transporter ATP-binding protein</fullName>
    </submittedName>
</protein>
<comment type="subcellular location">
    <subcellularLocation>
        <location evidence="1">Cell membrane</location>
        <topology evidence="1">Multi-pass membrane protein</topology>
    </subcellularLocation>
</comment>
<dbReference type="SUPFAM" id="SSF52540">
    <property type="entry name" value="P-loop containing nucleoside triphosphate hydrolases"/>
    <property type="match status" value="1"/>
</dbReference>
<dbReference type="KEGG" id="tput:QJT81_09400"/>
<evidence type="ECO:0000259" key="10">
    <source>
        <dbReference type="PROSITE" id="PS50893"/>
    </source>
</evidence>
<keyword evidence="6 12" id="KW-0067">ATP-binding</keyword>
<dbReference type="PROSITE" id="PS00211">
    <property type="entry name" value="ABC_TRANSPORTER_1"/>
    <property type="match status" value="1"/>
</dbReference>
<dbReference type="AlphaFoldDB" id="A0AA95KRX3"/>
<dbReference type="InterPro" id="IPR003439">
    <property type="entry name" value="ABC_transporter-like_ATP-bd"/>
</dbReference>
<organism evidence="12">
    <name type="scientific">Candidatus Thiothrix putei</name>
    <dbReference type="NCBI Taxonomy" id="3080811"/>
    <lineage>
        <taxon>Bacteria</taxon>
        <taxon>Pseudomonadati</taxon>
        <taxon>Pseudomonadota</taxon>
        <taxon>Gammaproteobacteria</taxon>
        <taxon>Thiotrichales</taxon>
        <taxon>Thiotrichaceae</taxon>
        <taxon>Thiothrix</taxon>
    </lineage>
</organism>
<dbReference type="InterPro" id="IPR011527">
    <property type="entry name" value="ABC1_TM_dom"/>
</dbReference>
<accession>A0AA95KRX3</accession>
<feature type="domain" description="ABC transmembrane type-1" evidence="11">
    <location>
        <begin position="68"/>
        <end position="332"/>
    </location>
</feature>